<dbReference type="Proteomes" id="UP000193719">
    <property type="component" value="Unassembled WGS sequence"/>
</dbReference>
<dbReference type="GO" id="GO:0061133">
    <property type="term" value="F:endopeptidase activator activity"/>
    <property type="evidence" value="ECO:0007669"/>
    <property type="project" value="EnsemblFungi"/>
</dbReference>
<dbReference type="FunFam" id="3.60.20.10:FF:000008">
    <property type="entry name" value="Proteasome subunit beta type-4"/>
    <property type="match status" value="1"/>
</dbReference>
<dbReference type="Pfam" id="PF00227">
    <property type="entry name" value="Proteasome"/>
    <property type="match status" value="1"/>
</dbReference>
<dbReference type="SUPFAM" id="SSF56235">
    <property type="entry name" value="N-terminal nucleophile aminohydrolases (Ntn hydrolases)"/>
    <property type="match status" value="1"/>
</dbReference>
<name>A0A1Y1V3H7_9FUNG</name>
<dbReference type="PROSITE" id="PS00854">
    <property type="entry name" value="PROTEASOME_BETA_1"/>
    <property type="match status" value="1"/>
</dbReference>
<organism evidence="6 7">
    <name type="scientific">Piromyces finnis</name>
    <dbReference type="NCBI Taxonomy" id="1754191"/>
    <lineage>
        <taxon>Eukaryota</taxon>
        <taxon>Fungi</taxon>
        <taxon>Fungi incertae sedis</taxon>
        <taxon>Chytridiomycota</taxon>
        <taxon>Chytridiomycota incertae sedis</taxon>
        <taxon>Neocallimastigomycetes</taxon>
        <taxon>Neocallimastigales</taxon>
        <taxon>Neocallimastigaceae</taxon>
        <taxon>Piromyces</taxon>
    </lineage>
</organism>
<dbReference type="GO" id="GO:0043161">
    <property type="term" value="P:proteasome-mediated ubiquitin-dependent protein catabolic process"/>
    <property type="evidence" value="ECO:0007669"/>
    <property type="project" value="EnsemblFungi"/>
</dbReference>
<proteinExistence type="inferred from homology"/>
<dbReference type="CDD" id="cd03758">
    <property type="entry name" value="proteasome_beta_type_2"/>
    <property type="match status" value="1"/>
</dbReference>
<evidence type="ECO:0000256" key="1">
    <source>
        <dbReference type="ARBA" id="ARBA00022490"/>
    </source>
</evidence>
<comment type="subcellular location">
    <subcellularLocation>
        <location evidence="5">Cytoplasm</location>
    </subcellularLocation>
    <subcellularLocation>
        <location evidence="5">Nucleus</location>
    </subcellularLocation>
</comment>
<dbReference type="GO" id="GO:0005789">
    <property type="term" value="C:endoplasmic reticulum membrane"/>
    <property type="evidence" value="ECO:0007669"/>
    <property type="project" value="EnsemblFungi"/>
</dbReference>
<comment type="caution">
    <text evidence="6">The sequence shown here is derived from an EMBL/GenBank/DDBJ whole genome shotgun (WGS) entry which is preliminary data.</text>
</comment>
<sequence>MEVLLGIQGKDFVLVASDALAITSIVAMKRNHNKTRKLNDNVLLMFSGEGGDSVQFCEFIQRNVQLNGIRRGYPLSTKAAANFTRVELAESLRSRHPYQVNLLIAGCDPDTGVPELYWMDYLASLKKLPFAVQGYGQYFCNSTMDRYYRPDMNLEEAKALMKKCINELKVRFIINFSDFVFQVVDKDGIKEIKLE</sequence>
<dbReference type="InterPro" id="IPR016050">
    <property type="entry name" value="Proteasome_bsu_CS"/>
</dbReference>
<keyword evidence="2 5" id="KW-0647">Proteasome</keyword>
<dbReference type="EMBL" id="MCFH01000035">
    <property type="protein sequence ID" value="ORX46375.1"/>
    <property type="molecule type" value="Genomic_DNA"/>
</dbReference>
<comment type="function">
    <text evidence="5">Component of the proteasome, a multicatalytic proteinase complex which is characterized by its ability to cleave peptides with Arg, Phe, Tyr, Leu, and Glu adjacent to the leaving group at neutral or slightly basic pH. The proteasome has an ATP-dependent proteolytic activity.</text>
</comment>
<dbReference type="OrthoDB" id="268428at2759"/>
<dbReference type="PANTHER" id="PTHR32194">
    <property type="entry name" value="METALLOPROTEASE TLDD"/>
    <property type="match status" value="1"/>
</dbReference>
<dbReference type="InterPro" id="IPR029055">
    <property type="entry name" value="Ntn_hydrolases_N"/>
</dbReference>
<dbReference type="GO" id="GO:0010499">
    <property type="term" value="P:proteasomal ubiquitin-independent protein catabolic process"/>
    <property type="evidence" value="ECO:0007669"/>
    <property type="project" value="EnsemblFungi"/>
</dbReference>
<accession>A0A1Y1V3H7</accession>
<dbReference type="InterPro" id="IPR023333">
    <property type="entry name" value="Proteasome_suB-type"/>
</dbReference>
<dbReference type="GO" id="GO:0005634">
    <property type="term" value="C:nucleus"/>
    <property type="evidence" value="ECO:0007669"/>
    <property type="project" value="UniProtKB-SubCell"/>
</dbReference>
<comment type="subunit">
    <text evidence="4">The 26S proteasome consists of a 20S proteasome core and two 19S regulatory subunits. The 20S proteasome core is composed of 28 subunits that are arranged in four stacked rings, resulting in a barrel-shaped structure. The two end rings are each formed by seven alpha subunits, and the two central rings are each formed by seven beta subunits. The catalytic chamber with the active sites is on the inside of the barrel.</text>
</comment>
<comment type="subunit">
    <text evidence="5">Component of the proteasome complex.</text>
</comment>
<evidence type="ECO:0000313" key="7">
    <source>
        <dbReference type="Proteomes" id="UP000193719"/>
    </source>
</evidence>
<comment type="similarity">
    <text evidence="5">Belongs to the peptidase T1B family.</text>
</comment>
<keyword evidence="3 5" id="KW-0539">Nucleus</keyword>
<dbReference type="AlphaFoldDB" id="A0A1Y1V3H7"/>
<dbReference type="PANTHER" id="PTHR32194:SF2">
    <property type="entry name" value="PROTEASOME SUBUNIT BETA TYPE-1"/>
    <property type="match status" value="1"/>
</dbReference>
<evidence type="ECO:0000313" key="6">
    <source>
        <dbReference type="EMBL" id="ORX46375.1"/>
    </source>
</evidence>
<reference evidence="6 7" key="2">
    <citation type="submission" date="2016-08" db="EMBL/GenBank/DDBJ databases">
        <title>Pervasive Adenine N6-methylation of Active Genes in Fungi.</title>
        <authorList>
            <consortium name="DOE Joint Genome Institute"/>
            <person name="Mondo S.J."/>
            <person name="Dannebaum R.O."/>
            <person name="Kuo R.C."/>
            <person name="Labutti K."/>
            <person name="Haridas S."/>
            <person name="Kuo A."/>
            <person name="Salamov A."/>
            <person name="Ahrendt S.R."/>
            <person name="Lipzen A."/>
            <person name="Sullivan W."/>
            <person name="Andreopoulos W.B."/>
            <person name="Clum A."/>
            <person name="Lindquist E."/>
            <person name="Daum C."/>
            <person name="Ramamoorthy G.K."/>
            <person name="Gryganskyi A."/>
            <person name="Culley D."/>
            <person name="Magnuson J.K."/>
            <person name="James T.Y."/>
            <person name="O'Malley M.A."/>
            <person name="Stajich J.E."/>
            <person name="Spatafora J.W."/>
            <person name="Visel A."/>
            <person name="Grigoriev I.V."/>
        </authorList>
    </citation>
    <scope>NUCLEOTIDE SEQUENCE [LARGE SCALE GENOMIC DNA]</scope>
    <source>
        <strain evidence="7">finn</strain>
    </source>
</reference>
<dbReference type="STRING" id="1754191.A0A1Y1V3H7"/>
<dbReference type="GO" id="GO:0019774">
    <property type="term" value="C:proteasome core complex, beta-subunit complex"/>
    <property type="evidence" value="ECO:0007669"/>
    <property type="project" value="EnsemblFungi"/>
</dbReference>
<dbReference type="InterPro" id="IPR035206">
    <property type="entry name" value="Proteasome_beta2"/>
</dbReference>
<evidence type="ECO:0000256" key="5">
    <source>
        <dbReference type="RuleBase" id="RU004203"/>
    </source>
</evidence>
<evidence type="ECO:0000256" key="2">
    <source>
        <dbReference type="ARBA" id="ARBA00022942"/>
    </source>
</evidence>
<dbReference type="PROSITE" id="PS51476">
    <property type="entry name" value="PROTEASOME_BETA_2"/>
    <property type="match status" value="1"/>
</dbReference>
<evidence type="ECO:0000256" key="4">
    <source>
        <dbReference type="ARBA" id="ARBA00026071"/>
    </source>
</evidence>
<keyword evidence="7" id="KW-1185">Reference proteome</keyword>
<protein>
    <recommendedName>
        <fullName evidence="5">Proteasome subunit beta</fullName>
    </recommendedName>
</protein>
<reference evidence="6 7" key="1">
    <citation type="submission" date="2016-08" db="EMBL/GenBank/DDBJ databases">
        <title>Genomes of anaerobic fungi encode conserved fungal cellulosomes for biomass hydrolysis.</title>
        <authorList>
            <consortium name="DOE Joint Genome Institute"/>
            <person name="Haitjema C.H."/>
            <person name="Gilmore S.P."/>
            <person name="Henske J.K."/>
            <person name="Solomon K.V."/>
            <person name="De Groot R."/>
            <person name="Kuo A."/>
            <person name="Mondo S.J."/>
            <person name="Salamov A.A."/>
            <person name="Labutti K."/>
            <person name="Zhao Z."/>
            <person name="Chiniquy J."/>
            <person name="Barry K."/>
            <person name="Brewer H.M."/>
            <person name="Purvine S.O."/>
            <person name="Wright A.T."/>
            <person name="Boxma B."/>
            <person name="Van Alen T."/>
            <person name="Hackstein J.H."/>
            <person name="Baker S.E."/>
            <person name="Grigoriev I.V."/>
            <person name="O'Malley M.A."/>
        </authorList>
    </citation>
    <scope>NUCLEOTIDE SEQUENCE [LARGE SCALE GENOMIC DNA]</scope>
    <source>
        <strain evidence="7">finn</strain>
    </source>
</reference>
<dbReference type="Gene3D" id="3.60.20.10">
    <property type="entry name" value="Glutamine Phosphoribosylpyrophosphate, subunit 1, domain 1"/>
    <property type="match status" value="1"/>
</dbReference>
<keyword evidence="1 5" id="KW-0963">Cytoplasm</keyword>
<gene>
    <name evidence="6" type="ORF">BCR36DRAFT_331713</name>
</gene>
<dbReference type="InterPro" id="IPR001353">
    <property type="entry name" value="Proteasome_sua/b"/>
</dbReference>
<evidence type="ECO:0000256" key="3">
    <source>
        <dbReference type="ARBA" id="ARBA00023242"/>
    </source>
</evidence>